<evidence type="ECO:0000313" key="3">
    <source>
        <dbReference type="EMBL" id="SFT96464.1"/>
    </source>
</evidence>
<dbReference type="PROSITE" id="PS50983">
    <property type="entry name" value="FE_B12_PBP"/>
    <property type="match status" value="1"/>
</dbReference>
<accession>A0A1I7CAN0</accession>
<dbReference type="InterPro" id="IPR050902">
    <property type="entry name" value="ABC_Transporter_SBP"/>
</dbReference>
<proteinExistence type="predicted"/>
<reference evidence="4" key="1">
    <citation type="submission" date="2016-10" db="EMBL/GenBank/DDBJ databases">
        <authorList>
            <person name="Varghese N."/>
            <person name="Submissions S."/>
        </authorList>
    </citation>
    <scope>NUCLEOTIDE SEQUENCE [LARGE SCALE GENOMIC DNA]</scope>
    <source>
        <strain evidence="4">Ah-143</strain>
    </source>
</reference>
<dbReference type="Gene3D" id="3.40.50.1980">
    <property type="entry name" value="Nitrogenase molybdenum iron protein domain"/>
    <property type="match status" value="2"/>
</dbReference>
<evidence type="ECO:0000313" key="4">
    <source>
        <dbReference type="Proteomes" id="UP000199187"/>
    </source>
</evidence>
<dbReference type="AlphaFoldDB" id="A0A1I7CAN0"/>
<name>A0A1I7CAN0_9ENTR</name>
<dbReference type="OrthoDB" id="9775594at2"/>
<sequence>MKSQWLMILFTVLVWSWGAQAQSVTVTDLAGRHVTLNAPATRIILADSRMLLPMSLLHPGDALKGIVGWDDSLQTRAPDMGRYFTRHYPALPSIPVFINPYRSSFNVEQAAMLKPDLIVFDTGILKKLESEGTLALLEKSGIPVVFIDFRQLPLTHTPQSMLLLGEVTGEQQNAGRFIQRWDQLLERTRQRVATIPRETWPGVVFENHAGMTGMNCCTVFGRDSFGQFIPEAGGRNLMADKVPPQGADISAELLIAVRPDVYLMSGADWSQRGSASLAVPLGYEASRASTLPKLQKLMQREGVSVLPVAKGKQVMAIYHQFYDSPFNVVALEAMAKLFHPQQFSDVDPQVDLASLYRDFVGIPYSGLFYVQP</sequence>
<dbReference type="PANTHER" id="PTHR30535">
    <property type="entry name" value="VITAMIN B12-BINDING PROTEIN"/>
    <property type="match status" value="1"/>
</dbReference>
<protein>
    <submittedName>
        <fullName evidence="3">Iron complex transport system substrate-binding protein</fullName>
    </submittedName>
</protein>
<gene>
    <name evidence="3" type="ORF">SAMN05192562_103395</name>
</gene>
<dbReference type="Proteomes" id="UP000199187">
    <property type="component" value="Unassembled WGS sequence"/>
</dbReference>
<dbReference type="Pfam" id="PF01497">
    <property type="entry name" value="Peripla_BP_2"/>
    <property type="match status" value="1"/>
</dbReference>
<evidence type="ECO:0000256" key="1">
    <source>
        <dbReference type="SAM" id="SignalP"/>
    </source>
</evidence>
<organism evidence="3 4">
    <name type="scientific">Kosakonia arachidis</name>
    <dbReference type="NCBI Taxonomy" id="551989"/>
    <lineage>
        <taxon>Bacteria</taxon>
        <taxon>Pseudomonadati</taxon>
        <taxon>Pseudomonadota</taxon>
        <taxon>Gammaproteobacteria</taxon>
        <taxon>Enterobacterales</taxon>
        <taxon>Enterobacteriaceae</taxon>
        <taxon>Kosakonia</taxon>
    </lineage>
</organism>
<keyword evidence="4" id="KW-1185">Reference proteome</keyword>
<dbReference type="SUPFAM" id="SSF53807">
    <property type="entry name" value="Helical backbone' metal receptor"/>
    <property type="match status" value="1"/>
</dbReference>
<evidence type="ECO:0000259" key="2">
    <source>
        <dbReference type="PROSITE" id="PS50983"/>
    </source>
</evidence>
<keyword evidence="1" id="KW-0732">Signal</keyword>
<feature type="signal peptide" evidence="1">
    <location>
        <begin position="1"/>
        <end position="21"/>
    </location>
</feature>
<dbReference type="RefSeq" id="WP_090122295.1">
    <property type="nucleotide sequence ID" value="NZ_CP045300.1"/>
</dbReference>
<dbReference type="EMBL" id="FPAU01000003">
    <property type="protein sequence ID" value="SFT96464.1"/>
    <property type="molecule type" value="Genomic_DNA"/>
</dbReference>
<feature type="chain" id="PRO_5011728553" evidence="1">
    <location>
        <begin position="22"/>
        <end position="372"/>
    </location>
</feature>
<feature type="domain" description="Fe/B12 periplasmic-binding" evidence="2">
    <location>
        <begin position="42"/>
        <end position="346"/>
    </location>
</feature>
<dbReference type="InterPro" id="IPR002491">
    <property type="entry name" value="ABC_transptr_periplasmic_BD"/>
</dbReference>
<dbReference type="PANTHER" id="PTHR30535:SF34">
    <property type="entry name" value="MOLYBDATE-BINDING PROTEIN MOLA"/>
    <property type="match status" value="1"/>
</dbReference>